<protein>
    <recommendedName>
        <fullName evidence="3">DUF2993 domain-containing protein</fullName>
    </recommendedName>
</protein>
<dbReference type="Proteomes" id="UP000641514">
    <property type="component" value="Unassembled WGS sequence"/>
</dbReference>
<organism evidence="1 2">
    <name type="scientific">Hoyosella rhizosphaerae</name>
    <dbReference type="NCBI Taxonomy" id="1755582"/>
    <lineage>
        <taxon>Bacteria</taxon>
        <taxon>Bacillati</taxon>
        <taxon>Actinomycetota</taxon>
        <taxon>Actinomycetes</taxon>
        <taxon>Mycobacteriales</taxon>
        <taxon>Hoyosellaceae</taxon>
        <taxon>Hoyosella</taxon>
    </lineage>
</organism>
<dbReference type="Pfam" id="PF11209">
    <property type="entry name" value="LmeA"/>
    <property type="match status" value="1"/>
</dbReference>
<name>A0A916XHA4_9ACTN</name>
<evidence type="ECO:0008006" key="3">
    <source>
        <dbReference type="Google" id="ProtNLM"/>
    </source>
</evidence>
<comment type="caution">
    <text evidence="1">The sequence shown here is derived from an EMBL/GenBank/DDBJ whole genome shotgun (WGS) entry which is preliminary data.</text>
</comment>
<evidence type="ECO:0000313" key="2">
    <source>
        <dbReference type="Proteomes" id="UP000641514"/>
    </source>
</evidence>
<reference evidence="1" key="1">
    <citation type="journal article" date="2014" name="Int. J. Syst. Evol. Microbiol.">
        <title>Complete genome sequence of Corynebacterium casei LMG S-19264T (=DSM 44701T), isolated from a smear-ripened cheese.</title>
        <authorList>
            <consortium name="US DOE Joint Genome Institute (JGI-PGF)"/>
            <person name="Walter F."/>
            <person name="Albersmeier A."/>
            <person name="Kalinowski J."/>
            <person name="Ruckert C."/>
        </authorList>
    </citation>
    <scope>NUCLEOTIDE SEQUENCE</scope>
    <source>
        <strain evidence="1">CGMCC 1.15478</strain>
    </source>
</reference>
<reference evidence="1" key="2">
    <citation type="submission" date="2020-09" db="EMBL/GenBank/DDBJ databases">
        <authorList>
            <person name="Sun Q."/>
            <person name="Zhou Y."/>
        </authorList>
    </citation>
    <scope>NUCLEOTIDE SEQUENCE</scope>
    <source>
        <strain evidence="1">CGMCC 1.15478</strain>
    </source>
</reference>
<dbReference type="EMBL" id="BMJH01000003">
    <property type="protein sequence ID" value="GGC73427.1"/>
    <property type="molecule type" value="Genomic_DNA"/>
</dbReference>
<evidence type="ECO:0000313" key="1">
    <source>
        <dbReference type="EMBL" id="GGC73427.1"/>
    </source>
</evidence>
<sequence>MRKLILGVLTLVVVAIVAELGVAAYTEHRISRTLRESAELEADPHVILRGFPVLPDIISGKYSKIDIQAQRVSTDYAGRVSLEAALVGAEITPSAWYQRRITALHADELTGRVIMNQTELGQTFNIPDLRLSFFPPGIIDAFGTATQDELNLHRPVMMTATVPESTTNEPVTVEARLYLDGHELEVRPLRYYNGPERDREIPIPEELQDEVLRSFGMTITIPDVPFGLTPAVAYPQGGRIVVESTVANVTLDLDHRRASVGAANQ</sequence>
<accession>A0A916XHA4</accession>
<dbReference type="InterPro" id="IPR021373">
    <property type="entry name" value="DUF2993"/>
</dbReference>
<keyword evidence="2" id="KW-1185">Reference proteome</keyword>
<dbReference type="RefSeq" id="WP_188676265.1">
    <property type="nucleotide sequence ID" value="NZ_BMJH01000003.1"/>
</dbReference>
<dbReference type="AlphaFoldDB" id="A0A916XHA4"/>
<proteinExistence type="predicted"/>
<gene>
    <name evidence="1" type="ORF">GCM10011410_28220</name>
</gene>